<protein>
    <submittedName>
        <fullName evidence="1">MOB kinase activator</fullName>
    </submittedName>
</protein>
<dbReference type="EMBL" id="JAOPGA020000444">
    <property type="protein sequence ID" value="KAL0478618.1"/>
    <property type="molecule type" value="Genomic_DNA"/>
</dbReference>
<keyword evidence="2" id="KW-1185">Reference proteome</keyword>
<keyword evidence="1" id="KW-0418">Kinase</keyword>
<gene>
    <name evidence="1" type="ORF">AKO1_008389</name>
</gene>
<evidence type="ECO:0000313" key="1">
    <source>
        <dbReference type="EMBL" id="KAL0478618.1"/>
    </source>
</evidence>
<dbReference type="FunFam" id="1.20.140.30:FF:000001">
    <property type="entry name" value="MOB kinase activator 1A"/>
    <property type="match status" value="1"/>
</dbReference>
<dbReference type="InterPro" id="IPR005301">
    <property type="entry name" value="MOB_kinase_act_fam"/>
</dbReference>
<dbReference type="GO" id="GO:0016301">
    <property type="term" value="F:kinase activity"/>
    <property type="evidence" value="ECO:0007669"/>
    <property type="project" value="UniProtKB-KW"/>
</dbReference>
<keyword evidence="1" id="KW-0808">Transferase</keyword>
<dbReference type="SMART" id="SM01388">
    <property type="entry name" value="Mob1_phocein"/>
    <property type="match status" value="1"/>
</dbReference>
<organism evidence="1 2">
    <name type="scientific">Acrasis kona</name>
    <dbReference type="NCBI Taxonomy" id="1008807"/>
    <lineage>
        <taxon>Eukaryota</taxon>
        <taxon>Discoba</taxon>
        <taxon>Heterolobosea</taxon>
        <taxon>Tetramitia</taxon>
        <taxon>Eutetramitia</taxon>
        <taxon>Acrasidae</taxon>
        <taxon>Acrasis</taxon>
    </lineage>
</organism>
<dbReference type="InterPro" id="IPR036703">
    <property type="entry name" value="MOB_kinase_act_sf"/>
</dbReference>
<evidence type="ECO:0000313" key="2">
    <source>
        <dbReference type="Proteomes" id="UP001431209"/>
    </source>
</evidence>
<sequence length="224" mass="25745">MGFGIFGDKNKTFKPQKTYEKGTKRHELHKMAKATLGSGDLMQAVVLPSGEDLNEWLAVNTVDFFNTTNLLYGSITEFCTNQNCPIMSAGPEFEYLWMDGINIKKPVKCTAPEYVDFLMSWIEKLVNDELLFPGSPNTPFPSNFKTEVKNIFKRLFRVYAHIYHSHFSQIQKLGEEAHLNTAFKHFSLFVIEFELVGKKELEPMRDVIMNLTGVHGEKYFAKKK</sequence>
<comment type="caution">
    <text evidence="1">The sequence shown here is derived from an EMBL/GenBank/DDBJ whole genome shotgun (WGS) entry which is preliminary data.</text>
</comment>
<name>A0AAW2YNZ4_9EUKA</name>
<proteinExistence type="predicted"/>
<dbReference type="Proteomes" id="UP001431209">
    <property type="component" value="Unassembled WGS sequence"/>
</dbReference>
<dbReference type="SUPFAM" id="SSF101152">
    <property type="entry name" value="Mob1/phocein"/>
    <property type="match status" value="1"/>
</dbReference>
<dbReference type="Gene3D" id="1.20.140.30">
    <property type="entry name" value="MOB kinase activator"/>
    <property type="match status" value="1"/>
</dbReference>
<accession>A0AAW2YNZ4</accession>
<dbReference type="PANTHER" id="PTHR22599">
    <property type="entry name" value="MPS ONE BINDER KINASE ACTIVATOR-LIKE MOB"/>
    <property type="match status" value="1"/>
</dbReference>
<reference evidence="1 2" key="1">
    <citation type="submission" date="2024-03" db="EMBL/GenBank/DDBJ databases">
        <title>The Acrasis kona genome and developmental transcriptomes reveal deep origins of eukaryotic multicellular pathways.</title>
        <authorList>
            <person name="Sheikh S."/>
            <person name="Fu C.-J."/>
            <person name="Brown M.W."/>
            <person name="Baldauf S.L."/>
        </authorList>
    </citation>
    <scope>NUCLEOTIDE SEQUENCE [LARGE SCALE GENOMIC DNA]</scope>
    <source>
        <strain evidence="1 2">ATCC MYA-3509</strain>
    </source>
</reference>
<dbReference type="Pfam" id="PF03637">
    <property type="entry name" value="Mob1_phocein"/>
    <property type="match status" value="1"/>
</dbReference>
<dbReference type="AlphaFoldDB" id="A0AAW2YNZ4"/>